<dbReference type="InterPro" id="IPR003594">
    <property type="entry name" value="HATPase_dom"/>
</dbReference>
<dbReference type="InterPro" id="IPR003660">
    <property type="entry name" value="HAMP_dom"/>
</dbReference>
<dbReference type="CDD" id="cd00082">
    <property type="entry name" value="HisKA"/>
    <property type="match status" value="1"/>
</dbReference>
<evidence type="ECO:0000256" key="14">
    <source>
        <dbReference type="SAM" id="Phobius"/>
    </source>
</evidence>
<evidence type="ECO:0000313" key="18">
    <source>
        <dbReference type="Proteomes" id="UP000199608"/>
    </source>
</evidence>
<evidence type="ECO:0000256" key="7">
    <source>
        <dbReference type="ARBA" id="ARBA00022692"/>
    </source>
</evidence>
<dbReference type="Pfam" id="PF00512">
    <property type="entry name" value="HisKA"/>
    <property type="match status" value="1"/>
</dbReference>
<dbReference type="Gene3D" id="1.10.287.130">
    <property type="match status" value="1"/>
</dbReference>
<dbReference type="GO" id="GO:0000155">
    <property type="term" value="F:phosphorelay sensor kinase activity"/>
    <property type="evidence" value="ECO:0007669"/>
    <property type="project" value="InterPro"/>
</dbReference>
<accession>A0A1H2DNZ5</accession>
<comment type="subcellular location">
    <subcellularLocation>
        <location evidence="2">Cell membrane</location>
        <topology evidence="2">Multi-pass membrane protein</topology>
    </subcellularLocation>
</comment>
<evidence type="ECO:0000256" key="8">
    <source>
        <dbReference type="ARBA" id="ARBA00022741"/>
    </source>
</evidence>
<protein>
    <recommendedName>
        <fullName evidence="3">histidine kinase</fullName>
        <ecNumber evidence="3">2.7.13.3</ecNumber>
    </recommendedName>
</protein>
<keyword evidence="13 14" id="KW-0472">Membrane</keyword>
<evidence type="ECO:0000256" key="4">
    <source>
        <dbReference type="ARBA" id="ARBA00022475"/>
    </source>
</evidence>
<dbReference type="AlphaFoldDB" id="A0A1H2DNZ5"/>
<dbReference type="Gene3D" id="6.10.340.10">
    <property type="match status" value="1"/>
</dbReference>
<reference evidence="18" key="1">
    <citation type="submission" date="2016-10" db="EMBL/GenBank/DDBJ databases">
        <authorList>
            <person name="Varghese N."/>
            <person name="Submissions S."/>
        </authorList>
    </citation>
    <scope>NUCLEOTIDE SEQUENCE [LARGE SCALE GENOMIC DNA]</scope>
    <source>
        <strain evidence="18">DSM 3384</strain>
    </source>
</reference>
<dbReference type="InterPro" id="IPR004358">
    <property type="entry name" value="Sig_transdc_His_kin-like_C"/>
</dbReference>
<evidence type="ECO:0000256" key="1">
    <source>
        <dbReference type="ARBA" id="ARBA00000085"/>
    </source>
</evidence>
<dbReference type="InterPro" id="IPR036890">
    <property type="entry name" value="HATPase_C_sf"/>
</dbReference>
<dbReference type="InterPro" id="IPR050398">
    <property type="entry name" value="HssS/ArlS-like"/>
</dbReference>
<dbReference type="EMBL" id="FNLL01000001">
    <property type="protein sequence ID" value="SDT84622.1"/>
    <property type="molecule type" value="Genomic_DNA"/>
</dbReference>
<dbReference type="PANTHER" id="PTHR45528">
    <property type="entry name" value="SENSOR HISTIDINE KINASE CPXA"/>
    <property type="match status" value="1"/>
</dbReference>
<feature type="domain" description="HAMP" evidence="16">
    <location>
        <begin position="186"/>
        <end position="238"/>
    </location>
</feature>
<dbReference type="SMART" id="SM00304">
    <property type="entry name" value="HAMP"/>
    <property type="match status" value="1"/>
</dbReference>
<evidence type="ECO:0000256" key="13">
    <source>
        <dbReference type="ARBA" id="ARBA00023136"/>
    </source>
</evidence>
<evidence type="ECO:0000256" key="6">
    <source>
        <dbReference type="ARBA" id="ARBA00022679"/>
    </source>
</evidence>
<keyword evidence="10" id="KW-0067">ATP-binding</keyword>
<dbReference type="InterPro" id="IPR036097">
    <property type="entry name" value="HisK_dim/P_sf"/>
</dbReference>
<dbReference type="EC" id="2.7.13.3" evidence="3"/>
<comment type="catalytic activity">
    <reaction evidence="1">
        <text>ATP + protein L-histidine = ADP + protein N-phospho-L-histidine.</text>
        <dbReference type="EC" id="2.7.13.3"/>
    </reaction>
</comment>
<evidence type="ECO:0000313" key="17">
    <source>
        <dbReference type="EMBL" id="SDT84622.1"/>
    </source>
</evidence>
<keyword evidence="6" id="KW-0808">Transferase</keyword>
<evidence type="ECO:0000256" key="3">
    <source>
        <dbReference type="ARBA" id="ARBA00012438"/>
    </source>
</evidence>
<keyword evidence="8" id="KW-0547">Nucleotide-binding</keyword>
<dbReference type="InterPro" id="IPR003661">
    <property type="entry name" value="HisK_dim/P_dom"/>
</dbReference>
<name>A0A1H2DNZ5_9BACT</name>
<dbReference type="PANTHER" id="PTHR45528:SF1">
    <property type="entry name" value="SENSOR HISTIDINE KINASE CPXA"/>
    <property type="match status" value="1"/>
</dbReference>
<evidence type="ECO:0000256" key="5">
    <source>
        <dbReference type="ARBA" id="ARBA00022553"/>
    </source>
</evidence>
<dbReference type="CDD" id="cd00075">
    <property type="entry name" value="HATPase"/>
    <property type="match status" value="1"/>
</dbReference>
<dbReference type="Proteomes" id="UP000199608">
    <property type="component" value="Unassembled WGS sequence"/>
</dbReference>
<keyword evidence="11 14" id="KW-1133">Transmembrane helix</keyword>
<evidence type="ECO:0000259" key="15">
    <source>
        <dbReference type="PROSITE" id="PS50109"/>
    </source>
</evidence>
<dbReference type="InterPro" id="IPR005467">
    <property type="entry name" value="His_kinase_dom"/>
</dbReference>
<evidence type="ECO:0000256" key="2">
    <source>
        <dbReference type="ARBA" id="ARBA00004651"/>
    </source>
</evidence>
<dbReference type="PROSITE" id="PS50109">
    <property type="entry name" value="HIS_KIN"/>
    <property type="match status" value="1"/>
</dbReference>
<sequence>MNFKRMNFRNIGIHARVLSAAVILISASTMSLGYWGVNIINQFVTSRFSRQIEFMTQYLALNSELGILINEQGLLRDLAINMLGENDIAGVVIEDGQGRELVREIRQIPGPFETTRKGVYLSDIMEDNDTMDLVGGHVDADRIGRVIVTYSTKGIEDLVTTMKHRFLMIALILIIVSGLIFYVISRSLVTPVISLAKIARKVSMGNHLIRASEGNTPETIKLADAFNDMLDSIARGRQTIVQAYEKMAKQETLAEVGKFSMLIAHEVKNPLGIIKSSLEMLKRELAIPQENIALTYAEEEIESLNDLIESFLMFARPARPNFEKTDLNRLMYQVVMGFEIQYNSTRLEIRSFVPENPFYAKADFDLLSRGITNIIRNACEANQGRGSVDISIGCQNKKWQLWVKDQGKGIPEEKLKKIFEPFFTTKAKGSGLGLAFADQVVKAHGGSIKAENSPHGGAVFCVTLFSSLNDMENQGSLV</sequence>
<keyword evidence="9 17" id="KW-0418">Kinase</keyword>
<dbReference type="SMART" id="SM00387">
    <property type="entry name" value="HATPase_c"/>
    <property type="match status" value="1"/>
</dbReference>
<dbReference type="GO" id="GO:0005886">
    <property type="term" value="C:plasma membrane"/>
    <property type="evidence" value="ECO:0007669"/>
    <property type="project" value="UniProtKB-SubCell"/>
</dbReference>
<dbReference type="SMART" id="SM00388">
    <property type="entry name" value="HisKA"/>
    <property type="match status" value="1"/>
</dbReference>
<dbReference type="GO" id="GO:0005524">
    <property type="term" value="F:ATP binding"/>
    <property type="evidence" value="ECO:0007669"/>
    <property type="project" value="UniProtKB-KW"/>
</dbReference>
<keyword evidence="4" id="KW-1003">Cell membrane</keyword>
<feature type="domain" description="Histidine kinase" evidence="15">
    <location>
        <begin position="262"/>
        <end position="468"/>
    </location>
</feature>
<evidence type="ECO:0000256" key="9">
    <source>
        <dbReference type="ARBA" id="ARBA00022777"/>
    </source>
</evidence>
<keyword evidence="5" id="KW-0597">Phosphoprotein</keyword>
<organism evidence="17 18">
    <name type="scientific">Desulfobacula phenolica</name>
    <dbReference type="NCBI Taxonomy" id="90732"/>
    <lineage>
        <taxon>Bacteria</taxon>
        <taxon>Pseudomonadati</taxon>
        <taxon>Thermodesulfobacteriota</taxon>
        <taxon>Desulfobacteria</taxon>
        <taxon>Desulfobacterales</taxon>
        <taxon>Desulfobacteraceae</taxon>
        <taxon>Desulfobacula</taxon>
    </lineage>
</organism>
<feature type="transmembrane region" description="Helical" evidence="14">
    <location>
        <begin position="166"/>
        <end position="184"/>
    </location>
</feature>
<dbReference type="Gene3D" id="3.30.565.10">
    <property type="entry name" value="Histidine kinase-like ATPase, C-terminal domain"/>
    <property type="match status" value="1"/>
</dbReference>
<keyword evidence="12" id="KW-0902">Two-component regulatory system</keyword>
<dbReference type="PROSITE" id="PS50885">
    <property type="entry name" value="HAMP"/>
    <property type="match status" value="1"/>
</dbReference>
<evidence type="ECO:0000256" key="11">
    <source>
        <dbReference type="ARBA" id="ARBA00022989"/>
    </source>
</evidence>
<keyword evidence="7 14" id="KW-0812">Transmembrane</keyword>
<dbReference type="RefSeq" id="WP_245742896.1">
    <property type="nucleotide sequence ID" value="NZ_FNLL01000001.1"/>
</dbReference>
<dbReference type="SUPFAM" id="SSF47384">
    <property type="entry name" value="Homodimeric domain of signal transducing histidine kinase"/>
    <property type="match status" value="1"/>
</dbReference>
<evidence type="ECO:0000259" key="16">
    <source>
        <dbReference type="PROSITE" id="PS50885"/>
    </source>
</evidence>
<keyword evidence="18" id="KW-1185">Reference proteome</keyword>
<dbReference type="PRINTS" id="PR00344">
    <property type="entry name" value="BCTRLSENSOR"/>
</dbReference>
<proteinExistence type="predicted"/>
<evidence type="ECO:0000256" key="10">
    <source>
        <dbReference type="ARBA" id="ARBA00022840"/>
    </source>
</evidence>
<dbReference type="Pfam" id="PF02518">
    <property type="entry name" value="HATPase_c"/>
    <property type="match status" value="1"/>
</dbReference>
<evidence type="ECO:0000256" key="12">
    <source>
        <dbReference type="ARBA" id="ARBA00023012"/>
    </source>
</evidence>
<dbReference type="SUPFAM" id="SSF55874">
    <property type="entry name" value="ATPase domain of HSP90 chaperone/DNA topoisomerase II/histidine kinase"/>
    <property type="match status" value="1"/>
</dbReference>
<gene>
    <name evidence="17" type="ORF">SAMN04487931_101328</name>
</gene>